<evidence type="ECO:0000313" key="11">
    <source>
        <dbReference type="EMBL" id="CDW93696.1"/>
    </source>
</evidence>
<dbReference type="EMBL" id="CCFA01000032">
    <property type="protein sequence ID" value="CDW93696.1"/>
    <property type="molecule type" value="Genomic_DNA"/>
</dbReference>
<dbReference type="GO" id="GO:0005762">
    <property type="term" value="C:mitochondrial large ribosomal subunit"/>
    <property type="evidence" value="ECO:0007669"/>
    <property type="project" value="TreeGrafter"/>
</dbReference>
<dbReference type="Pfam" id="PF11788">
    <property type="entry name" value="MRP-L46"/>
    <property type="match status" value="1"/>
</dbReference>
<reference evidence="12" key="3">
    <citation type="submission" date="2014-06" db="EMBL/GenBank/DDBJ databases">
        <authorList>
            <person name="Berkman P.J."/>
        </authorList>
    </citation>
    <scope>NUCLEOTIDE SEQUENCE [LARGE SCALE GENOMIC DNA]</scope>
</reference>
<dbReference type="Proteomes" id="UP000242770">
    <property type="component" value="Unassembled WGS sequence"/>
</dbReference>
<dbReference type="InterPro" id="IPR021757">
    <property type="entry name" value="Ribosomal_mL46_N"/>
</dbReference>
<evidence type="ECO:0000256" key="5">
    <source>
        <dbReference type="ARBA" id="ARBA00023128"/>
    </source>
</evidence>
<evidence type="ECO:0000256" key="7">
    <source>
        <dbReference type="ARBA" id="ARBA00035190"/>
    </source>
</evidence>
<dbReference type="PANTHER" id="PTHR13124:SF12">
    <property type="entry name" value="LARGE RIBOSOMAL SUBUNIT PROTEIN ML46"/>
    <property type="match status" value="1"/>
</dbReference>
<dbReference type="AlphaFoldDB" id="A0A0F7S5T7"/>
<sequence length="307" mass="33248">MSATRSAAPRLRLLQSQSSAKRLLHSSPSYATPSAASASSSAAVSEPASASSSSTKIISSLILSRPPVILREPSSFEKAYHEYNRQLSEALQQPFPKDFYFKKGSAAEKRFDEDQASSPQGFSAIAAAASASAFKGKAAKTKEAAASSAPPSSTSSAEDDAENRPLPRTTQADASNDVRSLERKLDRTLYLVVKQKSTKGAAAWRFPAKALTNTKRENLHDVAPSSVTDILGNKMDIWMVSNLPVGLYKPADAAVDKTYFLRGHVLAGNAELNKGNDVEEFQWLTKEEIEKLMDSTYWSNVEDLLDP</sequence>
<keyword evidence="5" id="KW-0496">Mitochondrion</keyword>
<dbReference type="PANTHER" id="PTHR13124">
    <property type="entry name" value="39S RIBOSOMAL PROTEIN L46, MITOCHONDRIAL PRECURSOR-RELATED"/>
    <property type="match status" value="1"/>
</dbReference>
<evidence type="ECO:0000256" key="3">
    <source>
        <dbReference type="ARBA" id="ARBA00022946"/>
    </source>
</evidence>
<keyword evidence="3" id="KW-0809">Transit peptide</keyword>
<name>A0A0F7S5T7_9BASI</name>
<dbReference type="InterPro" id="IPR040008">
    <property type="entry name" value="Ribosomal_mL46"/>
</dbReference>
<dbReference type="GO" id="GO:0003735">
    <property type="term" value="F:structural constituent of ribosome"/>
    <property type="evidence" value="ECO:0007669"/>
    <property type="project" value="InterPro"/>
</dbReference>
<keyword evidence="4 10" id="KW-0689">Ribosomal protein</keyword>
<evidence type="ECO:0000256" key="8">
    <source>
        <dbReference type="SAM" id="MobiDB-lite"/>
    </source>
</evidence>
<reference evidence="11" key="2">
    <citation type="submission" date="2014-06" db="EMBL/GenBank/DDBJ databases">
        <authorList>
            <person name="Berkman J.Paul."/>
        </authorList>
    </citation>
    <scope>NUCLEOTIDE SEQUENCE [LARGE SCALE GENOMIC DNA]</scope>
</reference>
<dbReference type="EMBL" id="LK056656">
    <property type="protein sequence ID" value="CDU22510.1"/>
    <property type="molecule type" value="Genomic_DNA"/>
</dbReference>
<feature type="compositionally biased region" description="Low complexity" evidence="8">
    <location>
        <begin position="26"/>
        <end position="55"/>
    </location>
</feature>
<evidence type="ECO:0000313" key="12">
    <source>
        <dbReference type="Proteomes" id="UP000242770"/>
    </source>
</evidence>
<dbReference type="InterPro" id="IPR033650">
    <property type="entry name" value="Ribosomal_mL46_NUDIX"/>
</dbReference>
<evidence type="ECO:0000256" key="1">
    <source>
        <dbReference type="ARBA" id="ARBA00004173"/>
    </source>
</evidence>
<keyword evidence="12" id="KW-1185">Reference proteome</keyword>
<comment type="subcellular location">
    <subcellularLocation>
        <location evidence="1">Mitochondrion</location>
    </subcellularLocation>
</comment>
<feature type="compositionally biased region" description="Polar residues" evidence="8">
    <location>
        <begin position="168"/>
        <end position="178"/>
    </location>
</feature>
<feature type="compositionally biased region" description="Low complexity" evidence="8">
    <location>
        <begin position="144"/>
        <end position="156"/>
    </location>
</feature>
<accession>A0A0F7S5T7</accession>
<evidence type="ECO:0000256" key="6">
    <source>
        <dbReference type="ARBA" id="ARBA00023274"/>
    </source>
</evidence>
<comment type="similarity">
    <text evidence="2">Belongs to the mitochondrion-specific ribosomal protein mL46 family.</text>
</comment>
<evidence type="ECO:0000256" key="2">
    <source>
        <dbReference type="ARBA" id="ARBA00009070"/>
    </source>
</evidence>
<reference evidence="10" key="1">
    <citation type="submission" date="2014-06" db="EMBL/GenBank/DDBJ databases">
        <authorList>
            <person name="Ju J."/>
            <person name="Zhang J."/>
        </authorList>
    </citation>
    <scope>NUCLEOTIDE SEQUENCE</scope>
    <source>
        <strain evidence="10">SscI8</strain>
    </source>
</reference>
<gene>
    <name evidence="11" type="primary">SSCI00400.1</name>
    <name evidence="10" type="ORF">SPSC_01140</name>
</gene>
<feature type="domain" description="Large ribosomal subunit protein mL46 N-terminal" evidence="9">
    <location>
        <begin position="56"/>
        <end position="173"/>
    </location>
</feature>
<feature type="region of interest" description="Disordered" evidence="8">
    <location>
        <begin position="142"/>
        <end position="179"/>
    </location>
</feature>
<dbReference type="Gene3D" id="3.90.79.10">
    <property type="entry name" value="Nucleoside Triphosphate Pyrophosphohydrolase"/>
    <property type="match status" value="1"/>
</dbReference>
<evidence type="ECO:0000259" key="9">
    <source>
        <dbReference type="Pfam" id="PF11788"/>
    </source>
</evidence>
<dbReference type="OrthoDB" id="414075at2759"/>
<keyword evidence="6" id="KW-0687">Ribonucleoprotein</keyword>
<dbReference type="CDD" id="cd04661">
    <property type="entry name" value="NUDIX_MRP_L46"/>
    <property type="match status" value="1"/>
</dbReference>
<dbReference type="STRING" id="49012.A0A0F7S5T7"/>
<evidence type="ECO:0000256" key="4">
    <source>
        <dbReference type="ARBA" id="ARBA00022980"/>
    </source>
</evidence>
<proteinExistence type="inferred from homology"/>
<feature type="region of interest" description="Disordered" evidence="8">
    <location>
        <begin position="18"/>
        <end position="55"/>
    </location>
</feature>
<organism evidence="11 12">
    <name type="scientific">Sporisorium scitamineum</name>
    <dbReference type="NCBI Taxonomy" id="49012"/>
    <lineage>
        <taxon>Eukaryota</taxon>
        <taxon>Fungi</taxon>
        <taxon>Dikarya</taxon>
        <taxon>Basidiomycota</taxon>
        <taxon>Ustilaginomycotina</taxon>
        <taxon>Ustilaginomycetes</taxon>
        <taxon>Ustilaginales</taxon>
        <taxon>Ustilaginaceae</taxon>
        <taxon>Sporisorium</taxon>
    </lineage>
</organism>
<evidence type="ECO:0000313" key="10">
    <source>
        <dbReference type="EMBL" id="CDU22510.1"/>
    </source>
</evidence>
<protein>
    <recommendedName>
        <fullName evidence="7">Large ribosomal subunit protein mL46</fullName>
    </recommendedName>
</protein>